<organism evidence="3 4">
    <name type="scientific">Pinctada imbricata</name>
    <name type="common">Atlantic pearl-oyster</name>
    <name type="synonym">Pinctada martensii</name>
    <dbReference type="NCBI Taxonomy" id="66713"/>
    <lineage>
        <taxon>Eukaryota</taxon>
        <taxon>Metazoa</taxon>
        <taxon>Spiralia</taxon>
        <taxon>Lophotrochozoa</taxon>
        <taxon>Mollusca</taxon>
        <taxon>Bivalvia</taxon>
        <taxon>Autobranchia</taxon>
        <taxon>Pteriomorphia</taxon>
        <taxon>Pterioida</taxon>
        <taxon>Pterioidea</taxon>
        <taxon>Pteriidae</taxon>
        <taxon>Pinctada</taxon>
    </lineage>
</organism>
<dbReference type="InterPro" id="IPR050863">
    <property type="entry name" value="CenT-Element_Derived"/>
</dbReference>
<evidence type="ECO:0000256" key="1">
    <source>
        <dbReference type="SAM" id="MobiDB-lite"/>
    </source>
</evidence>
<dbReference type="EMBL" id="VSWD01000006">
    <property type="protein sequence ID" value="KAK3100399.1"/>
    <property type="molecule type" value="Genomic_DNA"/>
</dbReference>
<evidence type="ECO:0000313" key="4">
    <source>
        <dbReference type="Proteomes" id="UP001186944"/>
    </source>
</evidence>
<dbReference type="GO" id="GO:0003677">
    <property type="term" value="F:DNA binding"/>
    <property type="evidence" value="ECO:0007669"/>
    <property type="project" value="TreeGrafter"/>
</dbReference>
<evidence type="ECO:0000313" key="3">
    <source>
        <dbReference type="EMBL" id="KAK3100399.1"/>
    </source>
</evidence>
<dbReference type="PANTHER" id="PTHR19303">
    <property type="entry name" value="TRANSPOSON"/>
    <property type="match status" value="1"/>
</dbReference>
<feature type="region of interest" description="Disordered" evidence="1">
    <location>
        <begin position="428"/>
        <end position="451"/>
    </location>
</feature>
<dbReference type="SUPFAM" id="SSF57903">
    <property type="entry name" value="FYVE/PHD zinc finger"/>
    <property type="match status" value="1"/>
</dbReference>
<feature type="compositionally biased region" description="Polar residues" evidence="1">
    <location>
        <begin position="323"/>
        <end position="340"/>
    </location>
</feature>
<comment type="caution">
    <text evidence="3">The sequence shown here is derived from an EMBL/GenBank/DDBJ whole genome shotgun (WGS) entry which is preliminary data.</text>
</comment>
<feature type="domain" description="DDE-1" evidence="2">
    <location>
        <begin position="126"/>
        <end position="264"/>
    </location>
</feature>
<dbReference type="PANTHER" id="PTHR19303:SF74">
    <property type="entry name" value="POGO TRANSPOSABLE ELEMENT WITH KRAB DOMAIN"/>
    <property type="match status" value="1"/>
</dbReference>
<dbReference type="CDD" id="cd15517">
    <property type="entry name" value="PHD_TCF19_like"/>
    <property type="match status" value="1"/>
</dbReference>
<dbReference type="InterPro" id="IPR011011">
    <property type="entry name" value="Znf_FYVE_PHD"/>
</dbReference>
<dbReference type="AlphaFoldDB" id="A0AA89BXP2"/>
<evidence type="ECO:0000259" key="2">
    <source>
        <dbReference type="Pfam" id="PF03184"/>
    </source>
</evidence>
<protein>
    <recommendedName>
        <fullName evidence="2">DDE-1 domain-containing protein</fullName>
    </recommendedName>
</protein>
<sequence length="532" mass="59549">MANLGYGYTRQELVNMAWNYAVILEKRTKTNPLTLRWFDGFISRWPELRVLKPRGLEHLRAKSARAETVHNYFSNLSEVIAKYDLADKPHLIFNVDEKGISQNHSPPHVVAGKDVHPPAVTSGKSATTTIIGCGSAAGVAVPPFFVFQGARMRSDLLDGTSPGASGEVSETGWSNALIFRKYLQQHFIKHIPRDDHHVLLLMDGHSTHVSVGLIEWAKENKIVFFILPAHTSHILQPLDVGCYGPLQRIYNNECHKQMRLTSTVITRYNVGELASRAYTRAMSPENLQTAFKRTGIFPLDVAAIDPLTLTPAEVFKPVDISAEDSQPITNNGDAPQSETRVPQKETETHLEEMEAPPKEAGAPHKEIETSNFFNNRLVSLVKVKTEKEATKKPRKCLSKIVSGQCITNDDIENFVREHIVNKTTTKAPKKITKKIPKKSKNDNSQIAGPSGMNLHVANSSNQPDDSEPMEISEDEKCCRCGKFTPDEVRKSSVIIFTKWAQCDVCGHWVHLKYCDKLIAVRRGVEFKCIHCK</sequence>
<feature type="region of interest" description="Disordered" evidence="1">
    <location>
        <begin position="323"/>
        <end position="365"/>
    </location>
</feature>
<name>A0AA89BXP2_PINIB</name>
<dbReference type="InterPro" id="IPR004875">
    <property type="entry name" value="DDE_SF_endonuclease_dom"/>
</dbReference>
<accession>A0AA89BXP2</accession>
<dbReference type="InterPro" id="IPR036397">
    <property type="entry name" value="RNaseH_sf"/>
</dbReference>
<dbReference type="Proteomes" id="UP001186944">
    <property type="component" value="Unassembled WGS sequence"/>
</dbReference>
<reference evidence="3" key="1">
    <citation type="submission" date="2019-08" db="EMBL/GenBank/DDBJ databases">
        <title>The improved chromosome-level genome for the pearl oyster Pinctada fucata martensii using PacBio sequencing and Hi-C.</title>
        <authorList>
            <person name="Zheng Z."/>
        </authorList>
    </citation>
    <scope>NUCLEOTIDE SEQUENCE</scope>
    <source>
        <strain evidence="3">ZZ-2019</strain>
        <tissue evidence="3">Adductor muscle</tissue>
    </source>
</reference>
<dbReference type="Gene3D" id="3.30.420.10">
    <property type="entry name" value="Ribonuclease H-like superfamily/Ribonuclease H"/>
    <property type="match status" value="1"/>
</dbReference>
<feature type="compositionally biased region" description="Basic residues" evidence="1">
    <location>
        <begin position="428"/>
        <end position="438"/>
    </location>
</feature>
<dbReference type="GO" id="GO:0005634">
    <property type="term" value="C:nucleus"/>
    <property type="evidence" value="ECO:0007669"/>
    <property type="project" value="TreeGrafter"/>
</dbReference>
<keyword evidence="4" id="KW-1185">Reference proteome</keyword>
<proteinExistence type="predicted"/>
<gene>
    <name evidence="3" type="ORF">FSP39_019286</name>
</gene>
<dbReference type="Pfam" id="PF03184">
    <property type="entry name" value="DDE_1"/>
    <property type="match status" value="1"/>
</dbReference>
<feature type="compositionally biased region" description="Basic and acidic residues" evidence="1">
    <location>
        <begin position="341"/>
        <end position="365"/>
    </location>
</feature>